<name>A0A257LV74_UNCW3</name>
<evidence type="ECO:0000313" key="2">
    <source>
        <dbReference type="EMBL" id="OYV02846.1"/>
    </source>
</evidence>
<dbReference type="Proteomes" id="UP000216312">
    <property type="component" value="Unassembled WGS sequence"/>
</dbReference>
<keyword evidence="1" id="KW-0472">Membrane</keyword>
<proteinExistence type="predicted"/>
<reference evidence="3" key="1">
    <citation type="submission" date="2017-07" db="EMBL/GenBank/DDBJ databases">
        <title>Novel pathways for hydrocarbon cycling and metabolic interdependencies in hydrothermal sediment communities.</title>
        <authorList>
            <person name="Dombrowski N."/>
            <person name="Seitz K."/>
            <person name="Teske A."/>
            <person name="Baker B."/>
        </authorList>
    </citation>
    <scope>NUCLEOTIDE SEQUENCE [LARGE SCALE GENOMIC DNA]</scope>
</reference>
<gene>
    <name evidence="2" type="ORF">CGW93_03535</name>
</gene>
<keyword evidence="1" id="KW-1133">Transmembrane helix</keyword>
<comment type="caution">
    <text evidence="2">The sequence shown here is derived from an EMBL/GenBank/DDBJ whole genome shotgun (WGS) entry which is preliminary data.</text>
</comment>
<dbReference type="AlphaFoldDB" id="A0A257LV74"/>
<protein>
    <submittedName>
        <fullName evidence="2">Uncharacterized protein</fullName>
    </submittedName>
</protein>
<keyword evidence="1" id="KW-0812">Transmembrane</keyword>
<evidence type="ECO:0000313" key="3">
    <source>
        <dbReference type="Proteomes" id="UP000216312"/>
    </source>
</evidence>
<dbReference type="EMBL" id="NMUJ01000046">
    <property type="protein sequence ID" value="OYV02846.1"/>
    <property type="molecule type" value="Genomic_DNA"/>
</dbReference>
<feature type="transmembrane region" description="Helical" evidence="1">
    <location>
        <begin position="32"/>
        <end position="50"/>
    </location>
</feature>
<feature type="transmembrane region" description="Helical" evidence="1">
    <location>
        <begin position="92"/>
        <end position="113"/>
    </location>
</feature>
<organism evidence="2 3">
    <name type="scientific">candidate division WOR-3 bacterium 4484_18</name>
    <dbReference type="NCBI Taxonomy" id="2020626"/>
    <lineage>
        <taxon>Bacteria</taxon>
        <taxon>Bacteria division WOR-3</taxon>
    </lineage>
</organism>
<feature type="transmembrane region" description="Helical" evidence="1">
    <location>
        <begin position="56"/>
        <end position="80"/>
    </location>
</feature>
<accession>A0A257LV74</accession>
<sequence>MSGSEVCAGKEYIEELEQFTIQPGFWRRRYKILIAGILAVAIIVILGWRLHWHKWLIALGVLIVSVFSQLFTFFVGLVNLIPGIGHHLARVISLPVVWFLNGLAYILALFAILKGKSLHVVRVRLLVLILVITFAIGMAVGFWVRSIK</sequence>
<evidence type="ECO:0000256" key="1">
    <source>
        <dbReference type="SAM" id="Phobius"/>
    </source>
</evidence>
<feature type="transmembrane region" description="Helical" evidence="1">
    <location>
        <begin position="125"/>
        <end position="144"/>
    </location>
</feature>